<evidence type="ECO:0000256" key="3">
    <source>
        <dbReference type="ARBA" id="ARBA00022989"/>
    </source>
</evidence>
<gene>
    <name evidence="6" type="ORF">CBM2613_B50347</name>
</gene>
<feature type="transmembrane region" description="Helical" evidence="5">
    <location>
        <begin position="177"/>
        <end position="199"/>
    </location>
</feature>
<dbReference type="InterPro" id="IPR002781">
    <property type="entry name" value="TM_pro_TauE-like"/>
</dbReference>
<evidence type="ECO:0000256" key="4">
    <source>
        <dbReference type="ARBA" id="ARBA00023136"/>
    </source>
</evidence>
<feature type="transmembrane region" description="Helical" evidence="5">
    <location>
        <begin position="140"/>
        <end position="165"/>
    </location>
</feature>
<comment type="subcellular location">
    <subcellularLocation>
        <location evidence="5">Cell membrane</location>
        <topology evidence="5">Multi-pass membrane protein</topology>
    </subcellularLocation>
    <subcellularLocation>
        <location evidence="1">Membrane</location>
        <topology evidence="1">Multi-pass membrane protein</topology>
    </subcellularLocation>
</comment>
<feature type="transmembrane region" description="Helical" evidence="5">
    <location>
        <begin position="7"/>
        <end position="30"/>
    </location>
</feature>
<feature type="transmembrane region" description="Helical" evidence="5">
    <location>
        <begin position="81"/>
        <end position="101"/>
    </location>
</feature>
<dbReference type="GO" id="GO:0005886">
    <property type="term" value="C:plasma membrane"/>
    <property type="evidence" value="ECO:0007669"/>
    <property type="project" value="UniProtKB-SubCell"/>
</dbReference>
<proteinExistence type="inferred from homology"/>
<feature type="transmembrane region" description="Helical" evidence="5">
    <location>
        <begin position="205"/>
        <end position="224"/>
    </location>
</feature>
<evidence type="ECO:0000256" key="5">
    <source>
        <dbReference type="RuleBase" id="RU363041"/>
    </source>
</evidence>
<comment type="similarity">
    <text evidence="5">Belongs to the 4-toluene sulfonate uptake permease (TSUP) (TC 2.A.102) family.</text>
</comment>
<dbReference type="PANTHER" id="PTHR43483">
    <property type="entry name" value="MEMBRANE TRANSPORTER PROTEIN HI_0806-RELATED"/>
    <property type="match status" value="1"/>
</dbReference>
<dbReference type="AlphaFoldDB" id="A0A375ED34"/>
<name>A0A375ED34_9BURK</name>
<dbReference type="Pfam" id="PF01925">
    <property type="entry name" value="TauE"/>
    <property type="match status" value="1"/>
</dbReference>
<sequence>MTWIADGLIVMAGVAIGATSIGGVLVVPVLSGVAGVPLADAVAASSLAFLPAGLLGWCVSRGDGGCDRNASVSGDGRHTPWALHVAALPGAVCGALLLPAVSVVGAEFGLAAVAAGSGLYGLVSLAAAQGERPLPGAATLTLLGFMVGAGSALSGTGGPVLLLPLLLLMRIATGPSLAAALAVQLPIALAASAAHWLAGNLPVGLGLYTGALVTAGALVGRFLARQMPARTMRASAALCLLAVAGWYAIR</sequence>
<comment type="caution">
    <text evidence="6">The sequence shown here is derived from an EMBL/GenBank/DDBJ whole genome shotgun (WGS) entry which is preliminary data.</text>
</comment>
<keyword evidence="4 5" id="KW-0472">Membrane</keyword>
<evidence type="ECO:0000256" key="1">
    <source>
        <dbReference type="ARBA" id="ARBA00004141"/>
    </source>
</evidence>
<feature type="transmembrane region" description="Helical" evidence="5">
    <location>
        <begin position="108"/>
        <end position="128"/>
    </location>
</feature>
<keyword evidence="2 5" id="KW-0812">Transmembrane</keyword>
<keyword evidence="3 5" id="KW-1133">Transmembrane helix</keyword>
<dbReference type="PANTHER" id="PTHR43483:SF3">
    <property type="entry name" value="MEMBRANE TRANSPORTER PROTEIN HI_0806-RELATED"/>
    <property type="match status" value="1"/>
</dbReference>
<dbReference type="Proteomes" id="UP000256952">
    <property type="component" value="Chromosome CBM2613_b"/>
</dbReference>
<evidence type="ECO:0000313" key="6">
    <source>
        <dbReference type="EMBL" id="SOZ73241.1"/>
    </source>
</evidence>
<accession>A0A375ED34</accession>
<organism evidence="6">
    <name type="scientific">Cupriavidus taiwanensis</name>
    <dbReference type="NCBI Taxonomy" id="164546"/>
    <lineage>
        <taxon>Bacteria</taxon>
        <taxon>Pseudomonadati</taxon>
        <taxon>Pseudomonadota</taxon>
        <taxon>Betaproteobacteria</taxon>
        <taxon>Burkholderiales</taxon>
        <taxon>Burkholderiaceae</taxon>
        <taxon>Cupriavidus</taxon>
    </lineage>
</organism>
<reference evidence="6" key="1">
    <citation type="submission" date="2018-01" db="EMBL/GenBank/DDBJ databases">
        <authorList>
            <person name="Clerissi C."/>
        </authorList>
    </citation>
    <scope>NUCLEOTIDE SEQUENCE</scope>
    <source>
        <strain evidence="6">Cupriavidus taiwanensis STM 8556</strain>
    </source>
</reference>
<keyword evidence="5" id="KW-1003">Cell membrane</keyword>
<protein>
    <recommendedName>
        <fullName evidence="5">Probable membrane transporter protein</fullName>
    </recommendedName>
</protein>
<dbReference type="EMBL" id="OFTH01000047">
    <property type="protein sequence ID" value="SOZ73241.1"/>
    <property type="molecule type" value="Genomic_DNA"/>
</dbReference>
<dbReference type="RefSeq" id="WP_116331903.1">
    <property type="nucleotide sequence ID" value="NZ_LT992560.1"/>
</dbReference>
<evidence type="ECO:0000256" key="2">
    <source>
        <dbReference type="ARBA" id="ARBA00022692"/>
    </source>
</evidence>